<proteinExistence type="predicted"/>
<reference evidence="1 2" key="1">
    <citation type="submission" date="2013-11" db="EMBL/GenBank/DDBJ databases">
        <title>The Damaraland mole rat (Fukomys damarensis) genome and evolution of African mole rats.</title>
        <authorList>
            <person name="Gladyshev V.N."/>
            <person name="Fang X."/>
        </authorList>
    </citation>
    <scope>NUCLEOTIDE SEQUENCE [LARGE SCALE GENOMIC DNA]</scope>
    <source>
        <tissue evidence="1">Liver</tissue>
    </source>
</reference>
<sequence length="189" mass="19921">MFQNQGFDVGMNKEVSSVSKYTGQTGPHAASEVLLHEEYRETTFPACLPDLATRQLSKGMPGRPAGGAVENAANTFCVGDHVGISPDYETLVLTVRSGSPETPVGKSLKTKQNWEGAESVSTLPAKLSSPLPSVTQLSHKEPMARGLLPDSMMVSIMSTLKAERGWSTIAPRVEDGGGAAVSGLHIVVA</sequence>
<dbReference type="AlphaFoldDB" id="A0A091EID4"/>
<keyword evidence="2" id="KW-1185">Reference proteome</keyword>
<organism evidence="1 2">
    <name type="scientific">Fukomys damarensis</name>
    <name type="common">Damaraland mole rat</name>
    <name type="synonym">Cryptomys damarensis</name>
    <dbReference type="NCBI Taxonomy" id="885580"/>
    <lineage>
        <taxon>Eukaryota</taxon>
        <taxon>Metazoa</taxon>
        <taxon>Chordata</taxon>
        <taxon>Craniata</taxon>
        <taxon>Vertebrata</taxon>
        <taxon>Euteleostomi</taxon>
        <taxon>Mammalia</taxon>
        <taxon>Eutheria</taxon>
        <taxon>Euarchontoglires</taxon>
        <taxon>Glires</taxon>
        <taxon>Rodentia</taxon>
        <taxon>Hystricomorpha</taxon>
        <taxon>Bathyergidae</taxon>
        <taxon>Fukomys</taxon>
    </lineage>
</organism>
<evidence type="ECO:0000313" key="2">
    <source>
        <dbReference type="Proteomes" id="UP000028990"/>
    </source>
</evidence>
<gene>
    <name evidence="1" type="ORF">H920_03346</name>
</gene>
<name>A0A091EID4_FUKDA</name>
<dbReference type="EMBL" id="KN121850">
    <property type="protein sequence ID" value="KFO35211.1"/>
    <property type="molecule type" value="Genomic_DNA"/>
</dbReference>
<accession>A0A091EID4</accession>
<dbReference type="Proteomes" id="UP000028990">
    <property type="component" value="Unassembled WGS sequence"/>
</dbReference>
<evidence type="ECO:0000313" key="1">
    <source>
        <dbReference type="EMBL" id="KFO35211.1"/>
    </source>
</evidence>
<protein>
    <submittedName>
        <fullName evidence="1">Uncharacterized protein</fullName>
    </submittedName>
</protein>